<protein>
    <submittedName>
        <fullName evidence="2">Uncharacterized protein</fullName>
    </submittedName>
</protein>
<sequence length="207" mass="21183">MRTLTLTLCLALAGGAAAADLPLADAPILPGDVVSACLSPSLTERVSGLSWRVLSPEAWGRSIDVGESPDTLTLAQDGAAHPNGWVRTRVTVTQAPRTAANPAPVQTLTVTATPSGILPETTVVFDLLKEAALPPCTAKAWGGRPALVADAGDWFIIAGSPKAKLVRLEGEQPRWTLTETATAKGTAPVSASLRVGVGALPAEPAAE</sequence>
<organism evidence="2 3">
    <name type="scientific">Candidatus Spyradenecus faecavium</name>
    <dbReference type="NCBI Taxonomy" id="2840947"/>
    <lineage>
        <taxon>Bacteria</taxon>
        <taxon>Pseudomonadati</taxon>
        <taxon>Lentisphaerota</taxon>
        <taxon>Lentisphaeria</taxon>
        <taxon>Lentisphaerales</taxon>
        <taxon>Lentisphaeraceae</taxon>
        <taxon>Lentisphaeraceae incertae sedis</taxon>
        <taxon>Candidatus Spyradenecus</taxon>
    </lineage>
</organism>
<reference evidence="2" key="2">
    <citation type="journal article" date="2021" name="PeerJ">
        <title>Extensive microbial diversity within the chicken gut microbiome revealed by metagenomics and culture.</title>
        <authorList>
            <person name="Gilroy R."/>
            <person name="Ravi A."/>
            <person name="Getino M."/>
            <person name="Pursley I."/>
            <person name="Horton D.L."/>
            <person name="Alikhan N.F."/>
            <person name="Baker D."/>
            <person name="Gharbi K."/>
            <person name="Hall N."/>
            <person name="Watson M."/>
            <person name="Adriaenssens E.M."/>
            <person name="Foster-Nyarko E."/>
            <person name="Jarju S."/>
            <person name="Secka A."/>
            <person name="Antonio M."/>
            <person name="Oren A."/>
            <person name="Chaudhuri R.R."/>
            <person name="La Ragione R."/>
            <person name="Hildebrand F."/>
            <person name="Pallen M.J."/>
        </authorList>
    </citation>
    <scope>NUCLEOTIDE SEQUENCE</scope>
    <source>
        <strain evidence="2">35461</strain>
    </source>
</reference>
<keyword evidence="1" id="KW-0732">Signal</keyword>
<evidence type="ECO:0000256" key="1">
    <source>
        <dbReference type="SAM" id="SignalP"/>
    </source>
</evidence>
<comment type="caution">
    <text evidence="2">The sequence shown here is derived from an EMBL/GenBank/DDBJ whole genome shotgun (WGS) entry which is preliminary data.</text>
</comment>
<feature type="signal peptide" evidence="1">
    <location>
        <begin position="1"/>
        <end position="18"/>
    </location>
</feature>
<evidence type="ECO:0000313" key="2">
    <source>
        <dbReference type="EMBL" id="HIV09889.1"/>
    </source>
</evidence>
<feature type="chain" id="PRO_5038385466" evidence="1">
    <location>
        <begin position="19"/>
        <end position="207"/>
    </location>
</feature>
<reference evidence="2" key="1">
    <citation type="submission" date="2020-10" db="EMBL/GenBank/DDBJ databases">
        <authorList>
            <person name="Gilroy R."/>
        </authorList>
    </citation>
    <scope>NUCLEOTIDE SEQUENCE</scope>
    <source>
        <strain evidence="2">35461</strain>
    </source>
</reference>
<dbReference type="Proteomes" id="UP000886845">
    <property type="component" value="Unassembled WGS sequence"/>
</dbReference>
<evidence type="ECO:0000313" key="3">
    <source>
        <dbReference type="Proteomes" id="UP000886845"/>
    </source>
</evidence>
<dbReference type="AlphaFoldDB" id="A0A9D1NND5"/>
<gene>
    <name evidence="2" type="ORF">IAC79_07245</name>
</gene>
<proteinExistence type="predicted"/>
<dbReference type="EMBL" id="DVOR01000232">
    <property type="protein sequence ID" value="HIV09889.1"/>
    <property type="molecule type" value="Genomic_DNA"/>
</dbReference>
<accession>A0A9D1NND5</accession>
<name>A0A9D1NND5_9BACT</name>